<feature type="domain" description="Acetophenone carboxylase-like C-terminal" evidence="3">
    <location>
        <begin position="505"/>
        <end position="677"/>
    </location>
</feature>
<dbReference type="InterPro" id="IPR008040">
    <property type="entry name" value="Hydant_A_N"/>
</dbReference>
<dbReference type="Pfam" id="PF19278">
    <property type="entry name" value="Hydant_A_C"/>
    <property type="match status" value="1"/>
</dbReference>
<dbReference type="SUPFAM" id="SSF53067">
    <property type="entry name" value="Actin-like ATPase domain"/>
    <property type="match status" value="1"/>
</dbReference>
<evidence type="ECO:0000259" key="2">
    <source>
        <dbReference type="Pfam" id="PF05378"/>
    </source>
</evidence>
<dbReference type="InterPro" id="IPR002821">
    <property type="entry name" value="Hydantoinase_A"/>
</dbReference>
<dbReference type="OrthoDB" id="9759608at2"/>
<reference evidence="4 5" key="1">
    <citation type="submission" date="2018-05" db="EMBL/GenBank/DDBJ databases">
        <title>Genomic Encyclopedia of Type Strains, Phase IV (KMG-IV): sequencing the most valuable type-strain genomes for metagenomic binning, comparative biology and taxonomic classification.</title>
        <authorList>
            <person name="Goeker M."/>
        </authorList>
    </citation>
    <scope>NUCLEOTIDE SEQUENCE [LARGE SCALE GENOMIC DNA]</scope>
    <source>
        <strain evidence="4 5">DSM 6462</strain>
    </source>
</reference>
<evidence type="ECO:0000313" key="4">
    <source>
        <dbReference type="EMBL" id="PXW64376.1"/>
    </source>
</evidence>
<protein>
    <submittedName>
        <fullName evidence="4">N-methylhydantoinase A</fullName>
    </submittedName>
</protein>
<gene>
    <name evidence="4" type="ORF">C7450_101131</name>
</gene>
<sequence>MSIQIGVDVGGTFTDAAVAIDGEIIRGKAYSTKDVTSGILNALRVVQDQVGATDEAAFFKDVSKFVLGNTIVTNAVDELKFARVGLLVTAGFRDTLRIARSSRGPSRDAHQIRPRSDIVDRTDIVEIRERIDAKGEVIVPLDLNDVRAKLEQLAASGVKAFAVCFLWAFRNMDHEAQVGELIRKEFPHIPFTLSSEIAPVYREYERMVTTVLDAAVKPIVATHFKELVEALRNRGLRTSVKIMQVDGGFVSAEEASKAPIKMFNSGPAGGAEGARRLSQALSVDRLITADMGGTSFDAAVILDGEYRVLPRAEFGEFPTTLTAVDIASIGAGGGSIAWIDSRGLMRVGPHSAGSEPGPACYGRGGSRPTVTDASVVLGLLDPDYFLGGAIKLDKARAVEAIRTTLSGPLGLSDEQSAAGIHRLTVHQMANAIRTITINRGHDPRDFTMVSFGGACGLFAAAIARECDVSRVIVPVTASVFSAYGLLHSNSVFTVVQTTPFSFSQNLEKLEEGFERLEGLVQAWFDEDGIPTADREIIREADMKFAGQIFDVTTRMPAVRLSDDRKEDVRKRFVQDYEAEFGVGTAWTESDLLVTNSRLKGIGRFEIPNATVRTGVDGLAKTEPWSTRRVTDPMTGGSFEVQVFRGLAIDQMENGPLIIEEPDTTIYVPERATVHRDNSANYVIDLASSSGSAAQH</sequence>
<dbReference type="Proteomes" id="UP000248021">
    <property type="component" value="Unassembled WGS sequence"/>
</dbReference>
<evidence type="ECO:0000259" key="3">
    <source>
        <dbReference type="Pfam" id="PF19278"/>
    </source>
</evidence>
<organism evidence="4 5">
    <name type="scientific">Chelatococcus asaccharovorans</name>
    <dbReference type="NCBI Taxonomy" id="28210"/>
    <lineage>
        <taxon>Bacteria</taxon>
        <taxon>Pseudomonadati</taxon>
        <taxon>Pseudomonadota</taxon>
        <taxon>Alphaproteobacteria</taxon>
        <taxon>Hyphomicrobiales</taxon>
        <taxon>Chelatococcaceae</taxon>
        <taxon>Chelatococcus</taxon>
    </lineage>
</organism>
<feature type="domain" description="Hydantoinase/oxoprolinase N-terminal" evidence="2">
    <location>
        <begin position="5"/>
        <end position="185"/>
    </location>
</feature>
<dbReference type="GO" id="GO:0006749">
    <property type="term" value="P:glutathione metabolic process"/>
    <property type="evidence" value="ECO:0007669"/>
    <property type="project" value="TreeGrafter"/>
</dbReference>
<dbReference type="AlphaFoldDB" id="A0A2V3UGW4"/>
<dbReference type="InterPro" id="IPR043129">
    <property type="entry name" value="ATPase_NBD"/>
</dbReference>
<evidence type="ECO:0000259" key="1">
    <source>
        <dbReference type="Pfam" id="PF01968"/>
    </source>
</evidence>
<feature type="domain" description="Hydantoinase A/oxoprolinase" evidence="1">
    <location>
        <begin position="206"/>
        <end position="488"/>
    </location>
</feature>
<dbReference type="InterPro" id="IPR045079">
    <property type="entry name" value="Oxoprolinase-like"/>
</dbReference>
<dbReference type="Pfam" id="PF05378">
    <property type="entry name" value="Hydant_A_N"/>
    <property type="match status" value="1"/>
</dbReference>
<name>A0A2V3UGW4_9HYPH</name>
<dbReference type="PANTHER" id="PTHR11365">
    <property type="entry name" value="5-OXOPROLINASE RELATED"/>
    <property type="match status" value="1"/>
</dbReference>
<dbReference type="InterPro" id="IPR049517">
    <property type="entry name" value="ACX-like_C"/>
</dbReference>
<dbReference type="EMBL" id="QJJK01000001">
    <property type="protein sequence ID" value="PXW64376.1"/>
    <property type="molecule type" value="Genomic_DNA"/>
</dbReference>
<dbReference type="RefSeq" id="WP_110372466.1">
    <property type="nucleotide sequence ID" value="NZ_JAHBRY010000001.1"/>
</dbReference>
<keyword evidence="5" id="KW-1185">Reference proteome</keyword>
<dbReference type="GO" id="GO:0005829">
    <property type="term" value="C:cytosol"/>
    <property type="evidence" value="ECO:0007669"/>
    <property type="project" value="TreeGrafter"/>
</dbReference>
<evidence type="ECO:0000313" key="5">
    <source>
        <dbReference type="Proteomes" id="UP000248021"/>
    </source>
</evidence>
<dbReference type="Pfam" id="PF01968">
    <property type="entry name" value="Hydantoinase_A"/>
    <property type="match status" value="1"/>
</dbReference>
<proteinExistence type="predicted"/>
<accession>A0A2V3UGW4</accession>
<comment type="caution">
    <text evidence="4">The sequence shown here is derived from an EMBL/GenBank/DDBJ whole genome shotgun (WGS) entry which is preliminary data.</text>
</comment>
<dbReference type="GO" id="GO:0017168">
    <property type="term" value="F:5-oxoprolinase (ATP-hydrolyzing) activity"/>
    <property type="evidence" value="ECO:0007669"/>
    <property type="project" value="TreeGrafter"/>
</dbReference>
<dbReference type="PANTHER" id="PTHR11365:SF23">
    <property type="entry name" value="HYPOTHETICAL 5-OXOPROLINASE (EUROFUNG)-RELATED"/>
    <property type="match status" value="1"/>
</dbReference>